<name>A0A433LET7_9GAMM</name>
<dbReference type="Pfam" id="PF19040">
    <property type="entry name" value="SGNH"/>
    <property type="match status" value="1"/>
</dbReference>
<evidence type="ECO:0000313" key="5">
    <source>
        <dbReference type="Proteomes" id="UP000286912"/>
    </source>
</evidence>
<comment type="caution">
    <text evidence="4">The sequence shown here is derived from an EMBL/GenBank/DDBJ whole genome shotgun (WGS) entry which is preliminary data.</text>
</comment>
<dbReference type="GO" id="GO:0016747">
    <property type="term" value="F:acyltransferase activity, transferring groups other than amino-acyl groups"/>
    <property type="evidence" value="ECO:0007669"/>
    <property type="project" value="InterPro"/>
</dbReference>
<organism evidence="4 5">
    <name type="scientific">Vreelandella populi</name>
    <dbReference type="NCBI Taxonomy" id="2498858"/>
    <lineage>
        <taxon>Bacteria</taxon>
        <taxon>Pseudomonadati</taxon>
        <taxon>Pseudomonadota</taxon>
        <taxon>Gammaproteobacteria</taxon>
        <taxon>Oceanospirillales</taxon>
        <taxon>Halomonadaceae</taxon>
        <taxon>Vreelandella</taxon>
    </lineage>
</organism>
<feature type="transmembrane region" description="Helical" evidence="1">
    <location>
        <begin position="177"/>
        <end position="198"/>
    </location>
</feature>
<dbReference type="PANTHER" id="PTHR23028:SF53">
    <property type="entry name" value="ACYL_TRANSF_3 DOMAIN-CONTAINING PROTEIN"/>
    <property type="match status" value="1"/>
</dbReference>
<feature type="transmembrane region" description="Helical" evidence="1">
    <location>
        <begin position="310"/>
        <end position="328"/>
    </location>
</feature>
<evidence type="ECO:0000259" key="2">
    <source>
        <dbReference type="Pfam" id="PF01757"/>
    </source>
</evidence>
<dbReference type="AlphaFoldDB" id="A0A433LET7"/>
<feature type="transmembrane region" description="Helical" evidence="1">
    <location>
        <begin position="125"/>
        <end position="145"/>
    </location>
</feature>
<dbReference type="PANTHER" id="PTHR23028">
    <property type="entry name" value="ACETYLTRANSFERASE"/>
    <property type="match status" value="1"/>
</dbReference>
<gene>
    <name evidence="4" type="ORF">ELY37_05700</name>
</gene>
<evidence type="ECO:0000256" key="1">
    <source>
        <dbReference type="SAM" id="Phobius"/>
    </source>
</evidence>
<feature type="transmembrane region" description="Helical" evidence="1">
    <location>
        <begin position="63"/>
        <end position="84"/>
    </location>
</feature>
<feature type="transmembrane region" description="Helical" evidence="1">
    <location>
        <begin position="152"/>
        <end position="171"/>
    </location>
</feature>
<feature type="transmembrane region" description="Helical" evidence="1">
    <location>
        <begin position="210"/>
        <end position="227"/>
    </location>
</feature>
<keyword evidence="4" id="KW-0012">Acyltransferase</keyword>
<feature type="transmembrane region" description="Helical" evidence="1">
    <location>
        <begin position="270"/>
        <end position="290"/>
    </location>
</feature>
<sequence length="609" mass="69156">MTFRADIQILRGLSVLLVVLFHLGFDSFKSGFLGVDVFFVISGFLMAVLYDHKDKLGFFKRRAMRLLPAYYVVIILTLIFSVILTTRNEAVQVFEQVYYGSFFASNIGFWTHNSYFSDRNFNPLLHLWSLGVEIQFYLLIPFLYFFIRKSKWLLVLLLLASLVLCFWATTVSPKTSFFITPFRIWEFLIGYCVAVFFASNGNICMKPRRYLGSIGLLALLMIPFFPVDGESKSFLIGHPGIFALAIAIATALVLACGMPKRIEQSLIGKTLVILGKYSYSIYLVHFPIIVIYNSEPFEGTQYGSNSIPDLLLLVTMISGASFLLYRLVEIRRWPIAFANRWGHIVVAASVSAVLLTSTVDYFQLNQLEQPEQLIFKAERDRSEYRCGKVFRILHIGEPVCELTGLSDKDASGSIMLAGNSHADAVKEVFRDIARENKLHLYFFVSNSTMNKNGHSPNFIIKQAVENDVSAIFVHQLAESFDYNTLSTLVSEADSYGIRVIYLEPVPVWENDIPQSMWMMSFSENNDFLLEKNIDDYYSDNSNIFNELENIAAGNFSRMNVGNIFCKPNCLYKSSSGAPLYFDNHHLTKTGSELLYPSVAQMISRLNSKS</sequence>
<feature type="transmembrane region" description="Helical" evidence="1">
    <location>
        <begin position="340"/>
        <end position="362"/>
    </location>
</feature>
<dbReference type="EMBL" id="RZHD01000004">
    <property type="protein sequence ID" value="RUR47749.1"/>
    <property type="molecule type" value="Genomic_DNA"/>
</dbReference>
<feature type="transmembrane region" description="Helical" evidence="1">
    <location>
        <begin position="239"/>
        <end position="258"/>
    </location>
</feature>
<accession>A0A433LET7</accession>
<keyword evidence="4" id="KW-0808">Transferase</keyword>
<evidence type="ECO:0000259" key="3">
    <source>
        <dbReference type="Pfam" id="PF19040"/>
    </source>
</evidence>
<protein>
    <submittedName>
        <fullName evidence="4">Acyltransferase</fullName>
    </submittedName>
</protein>
<dbReference type="OrthoDB" id="9767863at2"/>
<dbReference type="Proteomes" id="UP000286912">
    <property type="component" value="Unassembled WGS sequence"/>
</dbReference>
<feature type="domain" description="Acyltransferase 3" evidence="2">
    <location>
        <begin position="5"/>
        <end position="295"/>
    </location>
</feature>
<dbReference type="GO" id="GO:0016020">
    <property type="term" value="C:membrane"/>
    <property type="evidence" value="ECO:0007669"/>
    <property type="project" value="TreeGrafter"/>
</dbReference>
<dbReference type="RefSeq" id="WP_126952319.1">
    <property type="nucleotide sequence ID" value="NZ_RZHC01000012.1"/>
</dbReference>
<dbReference type="GO" id="GO:0000271">
    <property type="term" value="P:polysaccharide biosynthetic process"/>
    <property type="evidence" value="ECO:0007669"/>
    <property type="project" value="TreeGrafter"/>
</dbReference>
<feature type="domain" description="SGNH" evidence="3">
    <location>
        <begin position="397"/>
        <end position="599"/>
    </location>
</feature>
<keyword evidence="1" id="KW-1133">Transmembrane helix</keyword>
<keyword evidence="1" id="KW-0472">Membrane</keyword>
<keyword evidence="1" id="KW-0812">Transmembrane</keyword>
<feature type="transmembrane region" description="Helical" evidence="1">
    <location>
        <begin position="7"/>
        <end position="25"/>
    </location>
</feature>
<reference evidence="4 5" key="1">
    <citation type="submission" date="2018-12" db="EMBL/GenBank/DDBJ databases">
        <title>three novel Halomonas strain isolated from plants.</title>
        <authorList>
            <person name="Sun C."/>
        </authorList>
    </citation>
    <scope>NUCLEOTIDE SEQUENCE [LARGE SCALE GENOMIC DNA]</scope>
    <source>
        <strain evidence="4 5">RC</strain>
    </source>
</reference>
<evidence type="ECO:0000313" key="4">
    <source>
        <dbReference type="EMBL" id="RUR47749.1"/>
    </source>
</evidence>
<dbReference type="InterPro" id="IPR002656">
    <property type="entry name" value="Acyl_transf_3_dom"/>
</dbReference>
<dbReference type="InterPro" id="IPR043968">
    <property type="entry name" value="SGNH"/>
</dbReference>
<proteinExistence type="predicted"/>
<keyword evidence="5" id="KW-1185">Reference proteome</keyword>
<dbReference type="Pfam" id="PF01757">
    <property type="entry name" value="Acyl_transf_3"/>
    <property type="match status" value="1"/>
</dbReference>
<feature type="transmembrane region" description="Helical" evidence="1">
    <location>
        <begin position="31"/>
        <end position="51"/>
    </location>
</feature>
<dbReference type="InterPro" id="IPR050879">
    <property type="entry name" value="Acyltransferase_3"/>
</dbReference>